<organism evidence="2 3">
    <name type="scientific">Lactiplantibacillus plantarum subsp. plantarum</name>
    <dbReference type="NCBI Taxonomy" id="337330"/>
    <lineage>
        <taxon>Bacteria</taxon>
        <taxon>Bacillati</taxon>
        <taxon>Bacillota</taxon>
        <taxon>Bacilli</taxon>
        <taxon>Lactobacillales</taxon>
        <taxon>Lactobacillaceae</taxon>
        <taxon>Lactiplantibacillus</taxon>
    </lineage>
</organism>
<reference evidence="2 3" key="1">
    <citation type="submission" date="2017-06" db="EMBL/GenBank/DDBJ databases">
        <title>Genome sequence of Lactobacillus plantarum subsp. plantarum strain SRCM101258.</title>
        <authorList>
            <person name="Cho S.H."/>
        </authorList>
    </citation>
    <scope>NUCLEOTIDE SEQUENCE [LARGE SCALE GENOMIC DNA]</scope>
    <source>
        <strain evidence="2 3">SRCM101258</strain>
    </source>
</reference>
<dbReference type="InterPro" id="IPR025668">
    <property type="entry name" value="Tnp_DDE_dom"/>
</dbReference>
<dbReference type="Proteomes" id="UP000236990">
    <property type="component" value="Unassembled WGS sequence"/>
</dbReference>
<evidence type="ECO:0000259" key="1">
    <source>
        <dbReference type="Pfam" id="PF13586"/>
    </source>
</evidence>
<proteinExistence type="predicted"/>
<accession>A0A2S3UAT6</accession>
<sequence>MLTLYREHLNHVKTVLVDGGYTGNNFSAAVHSNLKATVQVAKRNELHKFEVLPQRWLVERTFSWLDKCRRLWKNCERHLSTSRQMVVLAYLIVMLKRY</sequence>
<dbReference type="Pfam" id="PF13586">
    <property type="entry name" value="DDE_Tnp_1_2"/>
    <property type="match status" value="1"/>
</dbReference>
<dbReference type="PANTHER" id="PTHR30007">
    <property type="entry name" value="PHP DOMAIN PROTEIN"/>
    <property type="match status" value="1"/>
</dbReference>
<dbReference type="AlphaFoldDB" id="A0A2S3UAT6"/>
<name>A0A2S3UAT6_LACPN</name>
<comment type="caution">
    <text evidence="2">The sequence shown here is derived from an EMBL/GenBank/DDBJ whole genome shotgun (WGS) entry which is preliminary data.</text>
</comment>
<gene>
    <name evidence="2" type="ORF">S101258_00009</name>
</gene>
<dbReference type="EMBL" id="NKCZ01000008">
    <property type="protein sequence ID" value="POD89510.1"/>
    <property type="molecule type" value="Genomic_DNA"/>
</dbReference>
<protein>
    <recommendedName>
        <fullName evidence="1">Transposase DDE domain-containing protein</fullName>
    </recommendedName>
</protein>
<feature type="domain" description="Transposase DDE" evidence="1">
    <location>
        <begin position="15"/>
        <end position="96"/>
    </location>
</feature>
<evidence type="ECO:0000313" key="3">
    <source>
        <dbReference type="Proteomes" id="UP000236990"/>
    </source>
</evidence>
<evidence type="ECO:0000313" key="2">
    <source>
        <dbReference type="EMBL" id="POD89510.1"/>
    </source>
</evidence>
<dbReference type="PANTHER" id="PTHR30007:SF0">
    <property type="entry name" value="TRANSPOSASE"/>
    <property type="match status" value="1"/>
</dbReference>